<dbReference type="Proteomes" id="UP000006565">
    <property type="component" value="Chromosome"/>
</dbReference>
<reference evidence="1 2" key="1">
    <citation type="journal article" date="2010" name="Stand. Genomic Sci.">
        <title>Complete genome sequence of Methanoplanus petrolearius type strain (SEBR 4847).</title>
        <authorList>
            <person name="Brambilla E."/>
            <person name="Djao O.D."/>
            <person name="Daligault H."/>
            <person name="Lapidus A."/>
            <person name="Lucas S."/>
            <person name="Hammon N."/>
            <person name="Nolan M."/>
            <person name="Tice H."/>
            <person name="Cheng J.F."/>
            <person name="Han C."/>
            <person name="Tapia R."/>
            <person name="Goodwin L."/>
            <person name="Pitluck S."/>
            <person name="Liolios K."/>
            <person name="Ivanova N."/>
            <person name="Mavromatis K."/>
            <person name="Mikhailova N."/>
            <person name="Pati A."/>
            <person name="Chen A."/>
            <person name="Palaniappan K."/>
            <person name="Land M."/>
            <person name="Hauser L."/>
            <person name="Chang Y.J."/>
            <person name="Jeffries C.D."/>
            <person name="Rohde M."/>
            <person name="Spring S."/>
            <person name="Sikorski J."/>
            <person name="Goker M."/>
            <person name="Woyke T."/>
            <person name="Bristow J."/>
            <person name="Eisen J.A."/>
            <person name="Markowitz V."/>
            <person name="Hugenholtz P."/>
            <person name="Kyrpides N.C."/>
            <person name="Klenk H.P."/>
        </authorList>
    </citation>
    <scope>NUCLEOTIDE SEQUENCE [LARGE SCALE GENOMIC DNA]</scope>
    <source>
        <strain evidence="2">DSM 11571 / OCM 486 / SEBR 4847</strain>
    </source>
</reference>
<dbReference type="EMBL" id="CP002117">
    <property type="protein sequence ID" value="ADN35832.1"/>
    <property type="molecule type" value="Genomic_DNA"/>
</dbReference>
<proteinExistence type="predicted"/>
<evidence type="ECO:0000313" key="1">
    <source>
        <dbReference type="EMBL" id="ADN35832.1"/>
    </source>
</evidence>
<evidence type="ECO:0000313" key="2">
    <source>
        <dbReference type="Proteomes" id="UP000006565"/>
    </source>
</evidence>
<keyword evidence="2" id="KW-1185">Reference proteome</keyword>
<dbReference type="KEGG" id="mpi:Mpet_1065"/>
<organism evidence="1 2">
    <name type="scientific">Methanolacinia petrolearia (strain DSM 11571 / OCM 486 / SEBR 4847)</name>
    <name type="common">Methanoplanus petrolearius</name>
    <dbReference type="NCBI Taxonomy" id="679926"/>
    <lineage>
        <taxon>Archaea</taxon>
        <taxon>Methanobacteriati</taxon>
        <taxon>Methanobacteriota</taxon>
        <taxon>Stenosarchaea group</taxon>
        <taxon>Methanomicrobia</taxon>
        <taxon>Methanomicrobiales</taxon>
        <taxon>Methanomicrobiaceae</taxon>
        <taxon>Methanolacinia</taxon>
    </lineage>
</organism>
<dbReference type="STRING" id="679926.Mpet_1065"/>
<name>E1RKH9_METP4</name>
<sequence length="59" mass="7119">MESRCVPKHTPIKHFTAYSHIGHLFLHFCLTKEITKKILVLAPNRMIQRSDKYFNTYKW</sequence>
<accession>E1RKH9</accession>
<dbReference type="AlphaFoldDB" id="E1RKH9"/>
<protein>
    <submittedName>
        <fullName evidence="1">Uncharacterized protein</fullName>
    </submittedName>
</protein>
<gene>
    <name evidence="1" type="ordered locus">Mpet_1065</name>
</gene>
<dbReference type="HOGENOM" id="CLU_2949333_0_0_2"/>